<dbReference type="Proteomes" id="UP000013909">
    <property type="component" value="Unassembled WGS sequence"/>
</dbReference>
<comment type="caution">
    <text evidence="2">The sequence shown here is derived from an EMBL/GenBank/DDBJ whole genome shotgun (WGS) entry which is preliminary data.</text>
</comment>
<feature type="transmembrane region" description="Helical" evidence="1">
    <location>
        <begin position="185"/>
        <end position="201"/>
    </location>
</feature>
<sequence length="238" mass="27693">MVDNCKNCKTNLTHNFCPNCGNPSKLKRIDGQYVVNEISNVLNFNKGILFTIRELILRPGKTVRFFLQEDRNRLVKPIVFIIVCSLVYSIIQQIFSFEDGYVGYSFEKESAIASIFNWVSENYGYSNILMGIFIAIWIKVFFRKYSFNFYEILILLCYVMGIGMLLFALFGIIDSLIDFQIMDKGYLIGIIYILLSIIDFFDKKKIINYPKVVISYFLGMLTFMFGIFIIGGIINWIR</sequence>
<dbReference type="AlphaFoldDB" id="R7ZWU4"/>
<evidence type="ECO:0000313" key="2">
    <source>
        <dbReference type="EMBL" id="EON78484.1"/>
    </source>
</evidence>
<dbReference type="EMBL" id="AQHR01000035">
    <property type="protein sequence ID" value="EON78484.1"/>
    <property type="molecule type" value="Genomic_DNA"/>
</dbReference>
<keyword evidence="1" id="KW-0472">Membrane</keyword>
<evidence type="ECO:0000313" key="3">
    <source>
        <dbReference type="Proteomes" id="UP000013909"/>
    </source>
</evidence>
<feature type="transmembrane region" description="Helical" evidence="1">
    <location>
        <begin position="149"/>
        <end position="173"/>
    </location>
</feature>
<dbReference type="Pfam" id="PF12412">
    <property type="entry name" value="DUF3667"/>
    <property type="match status" value="1"/>
</dbReference>
<keyword evidence="1" id="KW-0812">Transmembrane</keyword>
<reference evidence="2 3" key="1">
    <citation type="submission" date="2013-02" db="EMBL/GenBank/DDBJ databases">
        <title>A novel strain isolated from Lonar lake, Maharashtra, India.</title>
        <authorList>
            <person name="Singh A."/>
        </authorList>
    </citation>
    <scope>NUCLEOTIDE SEQUENCE [LARGE SCALE GENOMIC DNA]</scope>
    <source>
        <strain evidence="2 3">AK24</strain>
    </source>
</reference>
<dbReference type="OrthoDB" id="7446256at2"/>
<name>R7ZWU4_9BACT</name>
<organism evidence="2 3">
    <name type="scientific">Lunatimonas lonarensis</name>
    <dbReference type="NCBI Taxonomy" id="1232681"/>
    <lineage>
        <taxon>Bacteria</taxon>
        <taxon>Pseudomonadati</taxon>
        <taxon>Bacteroidota</taxon>
        <taxon>Cytophagia</taxon>
        <taxon>Cytophagales</taxon>
        <taxon>Cyclobacteriaceae</taxon>
    </lineage>
</organism>
<evidence type="ECO:0008006" key="4">
    <source>
        <dbReference type="Google" id="ProtNLM"/>
    </source>
</evidence>
<feature type="transmembrane region" description="Helical" evidence="1">
    <location>
        <begin position="123"/>
        <end position="142"/>
    </location>
</feature>
<feature type="transmembrane region" description="Helical" evidence="1">
    <location>
        <begin position="74"/>
        <end position="95"/>
    </location>
</feature>
<evidence type="ECO:0000256" key="1">
    <source>
        <dbReference type="SAM" id="Phobius"/>
    </source>
</evidence>
<protein>
    <recommendedName>
        <fullName evidence="4">DUF3667 domain-containing protein</fullName>
    </recommendedName>
</protein>
<accession>R7ZWU4</accession>
<keyword evidence="3" id="KW-1185">Reference proteome</keyword>
<feature type="transmembrane region" description="Helical" evidence="1">
    <location>
        <begin position="213"/>
        <end position="237"/>
    </location>
</feature>
<gene>
    <name evidence="2" type="ORF">ADIS_1095</name>
</gene>
<proteinExistence type="predicted"/>
<dbReference type="InterPro" id="IPR022134">
    <property type="entry name" value="DUF3667"/>
</dbReference>
<dbReference type="STRING" id="1232681.ADIS_1095"/>
<keyword evidence="1" id="KW-1133">Transmembrane helix</keyword>